<dbReference type="Pfam" id="PF00156">
    <property type="entry name" value="Pribosyltran"/>
    <property type="match status" value="1"/>
</dbReference>
<dbReference type="NCBIfam" id="NF003545">
    <property type="entry name" value="PRK05205.1-1"/>
    <property type="match status" value="1"/>
</dbReference>
<dbReference type="InterPro" id="IPR029057">
    <property type="entry name" value="PRTase-like"/>
</dbReference>
<feature type="domain" description="Phosphoribosyltransferase" evidence="1">
    <location>
        <begin position="8"/>
        <end position="143"/>
    </location>
</feature>
<dbReference type="CDD" id="cd06223">
    <property type="entry name" value="PRTases_typeI"/>
    <property type="match status" value="1"/>
</dbReference>
<accession>A0A2Z4ADG4</accession>
<sequence length="178" mass="19934">MKEIKRIESQQLTKAINRIVASVYDQHYDTEDLVIIGIANGGIAFSQILANCLGSSLNKNIACGTVNISFHRDDIERKPIPRSTNPTSISFDIEGSHIILADDVIFSGRSVRAAINEIFDIGRPAMLELAILCDRGNRRLSIQPNYLGFEEKLTPQQKIEVHMNPINELENSLVIFDR</sequence>
<name>A0A2Z4ADG4_9BACT</name>
<organism evidence="2 3">
    <name type="scientific">Candidatus Moanibacter tarae</name>
    <dbReference type="NCBI Taxonomy" id="2200854"/>
    <lineage>
        <taxon>Bacteria</taxon>
        <taxon>Pseudomonadati</taxon>
        <taxon>Verrucomicrobiota</taxon>
        <taxon>Opitutia</taxon>
        <taxon>Puniceicoccales</taxon>
        <taxon>Puniceicoccales incertae sedis</taxon>
        <taxon>Candidatus Moanibacter</taxon>
    </lineage>
</organism>
<proteinExistence type="predicted"/>
<evidence type="ECO:0000313" key="2">
    <source>
        <dbReference type="EMBL" id="AWT59415.1"/>
    </source>
</evidence>
<dbReference type="InterPro" id="IPR000836">
    <property type="entry name" value="PRTase_dom"/>
</dbReference>
<evidence type="ECO:0000313" key="3">
    <source>
        <dbReference type="Proteomes" id="UP000247465"/>
    </source>
</evidence>
<protein>
    <submittedName>
        <fullName evidence="2">Bifunctional protein pyrR</fullName>
    </submittedName>
</protein>
<dbReference type="SUPFAM" id="SSF53271">
    <property type="entry name" value="PRTase-like"/>
    <property type="match status" value="1"/>
</dbReference>
<dbReference type="NCBIfam" id="NF003549">
    <property type="entry name" value="PRK05205.1-5"/>
    <property type="match status" value="1"/>
</dbReference>
<gene>
    <name evidence="2" type="primary">pyrR</name>
    <name evidence="2" type="ORF">DF168_00604</name>
</gene>
<dbReference type="Gene3D" id="3.40.50.2020">
    <property type="match status" value="1"/>
</dbReference>
<dbReference type="InterPro" id="IPR050137">
    <property type="entry name" value="PyrR_bifunctional"/>
</dbReference>
<dbReference type="EMBL" id="CP029803">
    <property type="protein sequence ID" value="AWT59415.1"/>
    <property type="molecule type" value="Genomic_DNA"/>
</dbReference>
<dbReference type="Proteomes" id="UP000247465">
    <property type="component" value="Chromosome"/>
</dbReference>
<reference evidence="2 3" key="1">
    <citation type="submission" date="2018-06" db="EMBL/GenBank/DDBJ databases">
        <title>Draft Genome Sequence of a Novel Marine Bacterium Related to the Verrucomicrobia.</title>
        <authorList>
            <person name="Vosseberg J."/>
            <person name="Martijn J."/>
            <person name="Ettema T.J.G."/>
        </authorList>
    </citation>
    <scope>NUCLEOTIDE SEQUENCE [LARGE SCALE GENOMIC DNA]</scope>
    <source>
        <strain evidence="2">TARA_B100001123</strain>
    </source>
</reference>
<dbReference type="KEGG" id="mtar:DF168_00604"/>
<evidence type="ECO:0000259" key="1">
    <source>
        <dbReference type="Pfam" id="PF00156"/>
    </source>
</evidence>
<dbReference type="AlphaFoldDB" id="A0A2Z4ADG4"/>
<dbReference type="PANTHER" id="PTHR11608">
    <property type="entry name" value="BIFUNCTIONAL PROTEIN PYRR"/>
    <property type="match status" value="1"/>
</dbReference>
<dbReference type="PANTHER" id="PTHR11608:SF0">
    <property type="entry name" value="BIFUNCTIONAL PROTEIN PYRR"/>
    <property type="match status" value="1"/>
</dbReference>